<dbReference type="InterPro" id="IPR009936">
    <property type="entry name" value="DUF1468"/>
</dbReference>
<dbReference type="Pfam" id="PF07331">
    <property type="entry name" value="TctB"/>
    <property type="match status" value="1"/>
</dbReference>
<feature type="transmembrane region" description="Helical" evidence="1">
    <location>
        <begin position="9"/>
        <end position="27"/>
    </location>
</feature>
<evidence type="ECO:0000256" key="1">
    <source>
        <dbReference type="SAM" id="Phobius"/>
    </source>
</evidence>
<reference evidence="4" key="1">
    <citation type="journal article" date="2019" name="Int. J. Syst. Evol. Microbiol.">
        <title>The Global Catalogue of Microorganisms (GCM) 10K type strain sequencing project: providing services to taxonomists for standard genome sequencing and annotation.</title>
        <authorList>
            <consortium name="The Broad Institute Genomics Platform"/>
            <consortium name="The Broad Institute Genome Sequencing Center for Infectious Disease"/>
            <person name="Wu L."/>
            <person name="Ma J."/>
        </authorList>
    </citation>
    <scope>NUCLEOTIDE SEQUENCE [LARGE SCALE GENOMIC DNA]</scope>
    <source>
        <strain evidence="4">JCM 18423</strain>
    </source>
</reference>
<accession>A0ABP9M4C7</accession>
<dbReference type="EMBL" id="BAABKD010000008">
    <property type="protein sequence ID" value="GAA5088636.1"/>
    <property type="molecule type" value="Genomic_DNA"/>
</dbReference>
<dbReference type="RefSeq" id="WP_345370164.1">
    <property type="nucleotide sequence ID" value="NZ_BAABKD010000008.1"/>
</dbReference>
<evidence type="ECO:0000259" key="2">
    <source>
        <dbReference type="Pfam" id="PF07331"/>
    </source>
</evidence>
<dbReference type="Proteomes" id="UP001500227">
    <property type="component" value="Unassembled WGS sequence"/>
</dbReference>
<keyword evidence="1" id="KW-0812">Transmembrane</keyword>
<keyword evidence="4" id="KW-1185">Reference proteome</keyword>
<gene>
    <name evidence="3" type="ORF">GCM10023337_10490</name>
</gene>
<comment type="caution">
    <text evidence="3">The sequence shown here is derived from an EMBL/GenBank/DDBJ whole genome shotgun (WGS) entry which is preliminary data.</text>
</comment>
<sequence length="150" mass="16125">MQRISTSHLVFLVLVSACAVYLNWSAISASATLFNLIIIVPSGALVLGLAAFILLNTKDSTSADTDATSKQKQRKALLGDLLLLTVFAVFCLSLTTVGFDVATFLFVWLGVVLGGARNWIVPPIYSAVFTFALTKGFGSLFPFPMPLMVF</sequence>
<feature type="transmembrane region" description="Helical" evidence="1">
    <location>
        <begin position="76"/>
        <end position="95"/>
    </location>
</feature>
<keyword evidence="1" id="KW-1133">Transmembrane helix</keyword>
<name>A0ABP9M4C7_9BURK</name>
<feature type="domain" description="DUF1468" evidence="2">
    <location>
        <begin position="10"/>
        <end position="146"/>
    </location>
</feature>
<protein>
    <recommendedName>
        <fullName evidence="2">DUF1468 domain-containing protein</fullName>
    </recommendedName>
</protein>
<organism evidence="3 4">
    <name type="scientific">Paenalcaligenes hermetiae</name>
    <dbReference type="NCBI Taxonomy" id="1157987"/>
    <lineage>
        <taxon>Bacteria</taxon>
        <taxon>Pseudomonadati</taxon>
        <taxon>Pseudomonadota</taxon>
        <taxon>Betaproteobacteria</taxon>
        <taxon>Burkholderiales</taxon>
        <taxon>Alcaligenaceae</taxon>
        <taxon>Paenalcaligenes</taxon>
    </lineage>
</organism>
<feature type="transmembrane region" description="Helical" evidence="1">
    <location>
        <begin position="127"/>
        <end position="145"/>
    </location>
</feature>
<keyword evidence="1" id="KW-0472">Membrane</keyword>
<feature type="transmembrane region" description="Helical" evidence="1">
    <location>
        <begin position="33"/>
        <end position="55"/>
    </location>
</feature>
<proteinExistence type="predicted"/>
<dbReference type="PROSITE" id="PS51257">
    <property type="entry name" value="PROKAR_LIPOPROTEIN"/>
    <property type="match status" value="1"/>
</dbReference>
<evidence type="ECO:0000313" key="3">
    <source>
        <dbReference type="EMBL" id="GAA5088636.1"/>
    </source>
</evidence>
<evidence type="ECO:0000313" key="4">
    <source>
        <dbReference type="Proteomes" id="UP001500227"/>
    </source>
</evidence>